<evidence type="ECO:0000256" key="4">
    <source>
        <dbReference type="ARBA" id="ARBA00023136"/>
    </source>
</evidence>
<dbReference type="SUPFAM" id="SSF141322">
    <property type="entry name" value="NfeD domain-like"/>
    <property type="match status" value="1"/>
</dbReference>
<proteinExistence type="predicted"/>
<keyword evidence="2 5" id="KW-0812">Transmembrane</keyword>
<dbReference type="PANTHER" id="PTHR33507">
    <property type="entry name" value="INNER MEMBRANE PROTEIN YBBJ"/>
    <property type="match status" value="1"/>
</dbReference>
<feature type="transmembrane region" description="Helical" evidence="5">
    <location>
        <begin position="46"/>
        <end position="67"/>
    </location>
</feature>
<dbReference type="GO" id="GO:0005886">
    <property type="term" value="C:plasma membrane"/>
    <property type="evidence" value="ECO:0007669"/>
    <property type="project" value="TreeGrafter"/>
</dbReference>
<comment type="subcellular location">
    <subcellularLocation>
        <location evidence="1">Membrane</location>
        <topology evidence="1">Multi-pass membrane protein</topology>
    </subcellularLocation>
</comment>
<dbReference type="Pfam" id="PF01957">
    <property type="entry name" value="NfeD"/>
    <property type="match status" value="1"/>
</dbReference>
<comment type="caution">
    <text evidence="7">The sequence shown here is derived from an EMBL/GenBank/DDBJ whole genome shotgun (WGS) entry which is preliminary data.</text>
</comment>
<dbReference type="AlphaFoldDB" id="A0A3N1XPH2"/>
<sequence length="146" mass="16142">MEAVYWLILLAILIVIEIATLGLTTIWFAGGALVAFVAAMLGGNDFIQIVLFFVVSFALLYFTRPIAVKYLNANRTKTNYEELIGKEAKVITKIDNFNQSGSVMVNGLEWTARTKEDGKIILPDTKVTIVKVSGVKLIVTDNKEDL</sequence>
<feature type="transmembrane region" description="Helical" evidence="5">
    <location>
        <begin position="7"/>
        <end position="40"/>
    </location>
</feature>
<keyword evidence="8" id="KW-1185">Reference proteome</keyword>
<dbReference type="InterPro" id="IPR012340">
    <property type="entry name" value="NA-bd_OB-fold"/>
</dbReference>
<organism evidence="7 8">
    <name type="scientific">Mobilisporobacter senegalensis</name>
    <dbReference type="NCBI Taxonomy" id="1329262"/>
    <lineage>
        <taxon>Bacteria</taxon>
        <taxon>Bacillati</taxon>
        <taxon>Bacillota</taxon>
        <taxon>Clostridia</taxon>
        <taxon>Lachnospirales</taxon>
        <taxon>Lachnospiraceae</taxon>
        <taxon>Mobilisporobacter</taxon>
    </lineage>
</organism>
<keyword evidence="3 5" id="KW-1133">Transmembrane helix</keyword>
<protein>
    <submittedName>
        <fullName evidence="7">Membrane protein implicated in regulation of membrane protease activity</fullName>
    </submittedName>
</protein>
<dbReference type="GO" id="GO:0006508">
    <property type="term" value="P:proteolysis"/>
    <property type="evidence" value="ECO:0007669"/>
    <property type="project" value="UniProtKB-KW"/>
</dbReference>
<evidence type="ECO:0000313" key="8">
    <source>
        <dbReference type="Proteomes" id="UP000273083"/>
    </source>
</evidence>
<dbReference type="PANTHER" id="PTHR33507:SF3">
    <property type="entry name" value="INNER MEMBRANE PROTEIN YBBJ"/>
    <property type="match status" value="1"/>
</dbReference>
<dbReference type="RefSeq" id="WP_123609084.1">
    <property type="nucleotide sequence ID" value="NZ_RJVG01000004.1"/>
</dbReference>
<name>A0A3N1XPH2_9FIRM</name>
<dbReference type="Proteomes" id="UP000273083">
    <property type="component" value="Unassembled WGS sequence"/>
</dbReference>
<evidence type="ECO:0000256" key="2">
    <source>
        <dbReference type="ARBA" id="ARBA00022692"/>
    </source>
</evidence>
<gene>
    <name evidence="7" type="ORF">EDD66_104171</name>
</gene>
<dbReference type="OrthoDB" id="5054at2"/>
<dbReference type="EMBL" id="RJVG01000004">
    <property type="protein sequence ID" value="ROR28584.1"/>
    <property type="molecule type" value="Genomic_DNA"/>
</dbReference>
<accession>A0A3N1XPH2</accession>
<reference evidence="7 8" key="1">
    <citation type="submission" date="2018-11" db="EMBL/GenBank/DDBJ databases">
        <title>Genomic Encyclopedia of Type Strains, Phase IV (KMG-IV): sequencing the most valuable type-strain genomes for metagenomic binning, comparative biology and taxonomic classification.</title>
        <authorList>
            <person name="Goeker M."/>
        </authorList>
    </citation>
    <scope>NUCLEOTIDE SEQUENCE [LARGE SCALE GENOMIC DNA]</scope>
    <source>
        <strain evidence="7 8">DSM 26537</strain>
    </source>
</reference>
<feature type="domain" description="NfeD-like C-terminal" evidence="6">
    <location>
        <begin position="81"/>
        <end position="139"/>
    </location>
</feature>
<dbReference type="InterPro" id="IPR002810">
    <property type="entry name" value="NfeD-like_C"/>
</dbReference>
<evidence type="ECO:0000256" key="3">
    <source>
        <dbReference type="ARBA" id="ARBA00022989"/>
    </source>
</evidence>
<dbReference type="Gene3D" id="2.40.50.140">
    <property type="entry name" value="Nucleic acid-binding proteins"/>
    <property type="match status" value="1"/>
</dbReference>
<keyword evidence="7" id="KW-0378">Hydrolase</keyword>
<dbReference type="GO" id="GO:0008233">
    <property type="term" value="F:peptidase activity"/>
    <property type="evidence" value="ECO:0007669"/>
    <property type="project" value="UniProtKB-KW"/>
</dbReference>
<keyword evidence="4 5" id="KW-0472">Membrane</keyword>
<evidence type="ECO:0000256" key="5">
    <source>
        <dbReference type="SAM" id="Phobius"/>
    </source>
</evidence>
<dbReference type="InterPro" id="IPR052165">
    <property type="entry name" value="Membrane_assoc_protease"/>
</dbReference>
<evidence type="ECO:0000313" key="7">
    <source>
        <dbReference type="EMBL" id="ROR28584.1"/>
    </source>
</evidence>
<evidence type="ECO:0000256" key="1">
    <source>
        <dbReference type="ARBA" id="ARBA00004141"/>
    </source>
</evidence>
<keyword evidence="7" id="KW-0645">Protease</keyword>
<evidence type="ECO:0000259" key="6">
    <source>
        <dbReference type="Pfam" id="PF01957"/>
    </source>
</evidence>